<dbReference type="PROSITE" id="PS50262">
    <property type="entry name" value="G_PROTEIN_RECEP_F1_2"/>
    <property type="match status" value="1"/>
</dbReference>
<evidence type="ECO:0000256" key="3">
    <source>
        <dbReference type="ARBA" id="ARBA00022692"/>
    </source>
</evidence>
<dbReference type="Proteomes" id="UP001163046">
    <property type="component" value="Unassembled WGS sequence"/>
</dbReference>
<evidence type="ECO:0000313" key="13">
    <source>
        <dbReference type="Proteomes" id="UP001163046"/>
    </source>
</evidence>
<dbReference type="Gene3D" id="1.20.1070.10">
    <property type="entry name" value="Rhodopsin 7-helix transmembrane proteins"/>
    <property type="match status" value="1"/>
</dbReference>
<dbReference type="Pfam" id="PF00001">
    <property type="entry name" value="7tm_1"/>
    <property type="match status" value="1"/>
</dbReference>
<reference evidence="12" key="1">
    <citation type="submission" date="2023-01" db="EMBL/GenBank/DDBJ databases">
        <title>Genome assembly of the deep-sea coral Lophelia pertusa.</title>
        <authorList>
            <person name="Herrera S."/>
            <person name="Cordes E."/>
        </authorList>
    </citation>
    <scope>NUCLEOTIDE SEQUENCE</scope>
    <source>
        <strain evidence="12">USNM1676648</strain>
        <tissue evidence="12">Polyp</tissue>
    </source>
</reference>
<evidence type="ECO:0000256" key="9">
    <source>
        <dbReference type="ARBA" id="ARBA00023224"/>
    </source>
</evidence>
<sequence length="108" mass="11938">MIRPTSAFLEDLHCVKMSFQSNLCEQHWAPFATSVTTATVSAILCIITVPGNLLICWAVIWNPNRNLKSAFNYLVLNLAIADLIVGTVTEPVFVGYHTNEALKHPVLV</sequence>
<evidence type="ECO:0000256" key="1">
    <source>
        <dbReference type="ARBA" id="ARBA00004651"/>
    </source>
</evidence>
<evidence type="ECO:0000256" key="6">
    <source>
        <dbReference type="ARBA" id="ARBA00023136"/>
    </source>
</evidence>
<dbReference type="SUPFAM" id="SSF81321">
    <property type="entry name" value="Family A G protein-coupled receptor-like"/>
    <property type="match status" value="1"/>
</dbReference>
<keyword evidence="7" id="KW-0675">Receptor</keyword>
<dbReference type="PANTHER" id="PTHR24246:SF27">
    <property type="entry name" value="ADENOSINE RECEPTOR, ISOFORM A"/>
    <property type="match status" value="1"/>
</dbReference>
<dbReference type="PANTHER" id="PTHR24246">
    <property type="entry name" value="OLFACTORY RECEPTOR AND ADENOSINE RECEPTOR"/>
    <property type="match status" value="1"/>
</dbReference>
<evidence type="ECO:0000259" key="11">
    <source>
        <dbReference type="PROSITE" id="PS50262"/>
    </source>
</evidence>
<dbReference type="InterPro" id="IPR000276">
    <property type="entry name" value="GPCR_Rhodpsn"/>
</dbReference>
<dbReference type="PRINTS" id="PR00237">
    <property type="entry name" value="GPCRRHODOPSN"/>
</dbReference>
<evidence type="ECO:0000313" key="12">
    <source>
        <dbReference type="EMBL" id="KAJ7336521.1"/>
    </source>
</evidence>
<feature type="transmembrane region" description="Helical" evidence="10">
    <location>
        <begin position="73"/>
        <end position="96"/>
    </location>
</feature>
<evidence type="ECO:0000256" key="7">
    <source>
        <dbReference type="ARBA" id="ARBA00023170"/>
    </source>
</evidence>
<keyword evidence="4 10" id="KW-1133">Transmembrane helix</keyword>
<keyword evidence="9" id="KW-0807">Transducer</keyword>
<keyword evidence="5" id="KW-0297">G-protein coupled receptor</keyword>
<dbReference type="EMBL" id="MU827782">
    <property type="protein sequence ID" value="KAJ7336521.1"/>
    <property type="molecule type" value="Genomic_DNA"/>
</dbReference>
<dbReference type="CDD" id="cd00637">
    <property type="entry name" value="7tm_classA_rhodopsin-like"/>
    <property type="match status" value="1"/>
</dbReference>
<feature type="domain" description="G-protein coupled receptors family 1 profile" evidence="11">
    <location>
        <begin position="51"/>
        <end position="108"/>
    </location>
</feature>
<gene>
    <name evidence="12" type="ORF">OS493_011731</name>
</gene>
<keyword evidence="13" id="KW-1185">Reference proteome</keyword>
<keyword evidence="6 10" id="KW-0472">Membrane</keyword>
<protein>
    <recommendedName>
        <fullName evidence="11">G-protein coupled receptors family 1 profile domain-containing protein</fullName>
    </recommendedName>
</protein>
<organism evidence="12 13">
    <name type="scientific">Desmophyllum pertusum</name>
    <dbReference type="NCBI Taxonomy" id="174260"/>
    <lineage>
        <taxon>Eukaryota</taxon>
        <taxon>Metazoa</taxon>
        <taxon>Cnidaria</taxon>
        <taxon>Anthozoa</taxon>
        <taxon>Hexacorallia</taxon>
        <taxon>Scleractinia</taxon>
        <taxon>Caryophylliina</taxon>
        <taxon>Caryophylliidae</taxon>
        <taxon>Desmophyllum</taxon>
    </lineage>
</organism>
<name>A0A9W9YE24_9CNID</name>
<evidence type="ECO:0000256" key="8">
    <source>
        <dbReference type="ARBA" id="ARBA00023180"/>
    </source>
</evidence>
<dbReference type="GO" id="GO:0004930">
    <property type="term" value="F:G protein-coupled receptor activity"/>
    <property type="evidence" value="ECO:0007669"/>
    <property type="project" value="UniProtKB-KW"/>
</dbReference>
<keyword evidence="8" id="KW-0325">Glycoprotein</keyword>
<comment type="subcellular location">
    <subcellularLocation>
        <location evidence="1">Cell membrane</location>
        <topology evidence="1">Multi-pass membrane protein</topology>
    </subcellularLocation>
</comment>
<proteinExistence type="predicted"/>
<dbReference type="OrthoDB" id="5962113at2759"/>
<keyword evidence="2" id="KW-1003">Cell membrane</keyword>
<dbReference type="InterPro" id="IPR017452">
    <property type="entry name" value="GPCR_Rhodpsn_7TM"/>
</dbReference>
<comment type="caution">
    <text evidence="12">The sequence shown here is derived from an EMBL/GenBank/DDBJ whole genome shotgun (WGS) entry which is preliminary data.</text>
</comment>
<evidence type="ECO:0000256" key="2">
    <source>
        <dbReference type="ARBA" id="ARBA00022475"/>
    </source>
</evidence>
<evidence type="ECO:0000256" key="5">
    <source>
        <dbReference type="ARBA" id="ARBA00023040"/>
    </source>
</evidence>
<keyword evidence="3 10" id="KW-0812">Transmembrane</keyword>
<dbReference type="GO" id="GO:0005886">
    <property type="term" value="C:plasma membrane"/>
    <property type="evidence" value="ECO:0007669"/>
    <property type="project" value="UniProtKB-SubCell"/>
</dbReference>
<feature type="transmembrane region" description="Helical" evidence="10">
    <location>
        <begin position="38"/>
        <end position="61"/>
    </location>
</feature>
<accession>A0A9W9YE24</accession>
<dbReference type="AlphaFoldDB" id="A0A9W9YE24"/>
<evidence type="ECO:0000256" key="10">
    <source>
        <dbReference type="SAM" id="Phobius"/>
    </source>
</evidence>
<evidence type="ECO:0000256" key="4">
    <source>
        <dbReference type="ARBA" id="ARBA00022989"/>
    </source>
</evidence>